<keyword evidence="1" id="KW-0805">Transcription regulation</keyword>
<dbReference type="InterPro" id="IPR036390">
    <property type="entry name" value="WH_DNA-bd_sf"/>
</dbReference>
<dbReference type="RefSeq" id="WP_049006168.1">
    <property type="nucleotide sequence ID" value="NZ_JUZJ01000018.1"/>
</dbReference>
<evidence type="ECO:0000313" key="6">
    <source>
        <dbReference type="Proteomes" id="UP000241614"/>
    </source>
</evidence>
<reference evidence="5 6" key="1">
    <citation type="submission" date="2018-04" db="EMBL/GenBank/DDBJ databases">
        <title>Genome sequencing reveals highly heavy metal resistance and biotechnology application of the novel Enterobacter cloacae amazonensis isolated from wastewater river in Manaus - Amazonas.</title>
        <authorList>
            <person name="Astolfi M.C.T."/>
            <person name="Carvalho E.B.D.S."/>
            <person name="Lacerda L.B."/>
            <person name="Pinto M.V."/>
            <person name="Nogueira V.B."/>
            <person name="Barros A.M."/>
            <person name="Astolfi-Filho S."/>
        </authorList>
    </citation>
    <scope>NUCLEOTIDE SEQUENCE [LARGE SCALE GENOMIC DNA]</scope>
    <source>
        <strain evidence="6">amazonensis</strain>
    </source>
</reference>
<protein>
    <submittedName>
        <fullName evidence="5">Transcriptional regulator</fullName>
    </submittedName>
</protein>
<dbReference type="PANTHER" id="PTHR33204:SF37">
    <property type="entry name" value="HTH-TYPE TRANSCRIPTIONAL REGULATOR YODB"/>
    <property type="match status" value="1"/>
</dbReference>
<name>A0A2T4XXL7_ENTCL</name>
<dbReference type="CDD" id="cd00090">
    <property type="entry name" value="HTH_ARSR"/>
    <property type="match status" value="1"/>
</dbReference>
<dbReference type="InterPro" id="IPR036388">
    <property type="entry name" value="WH-like_DNA-bd_sf"/>
</dbReference>
<dbReference type="InterPro" id="IPR002577">
    <property type="entry name" value="HTH_HxlR"/>
</dbReference>
<accession>A0A2T4XXL7</accession>
<dbReference type="Proteomes" id="UP000241614">
    <property type="component" value="Unassembled WGS sequence"/>
</dbReference>
<comment type="caution">
    <text evidence="5">The sequence shown here is derived from an EMBL/GenBank/DDBJ whole genome shotgun (WGS) entry which is preliminary data.</text>
</comment>
<dbReference type="Gene3D" id="1.10.10.10">
    <property type="entry name" value="Winged helix-like DNA-binding domain superfamily/Winged helix DNA-binding domain"/>
    <property type="match status" value="1"/>
</dbReference>
<evidence type="ECO:0000313" key="5">
    <source>
        <dbReference type="EMBL" id="PTM34665.1"/>
    </source>
</evidence>
<evidence type="ECO:0000256" key="3">
    <source>
        <dbReference type="ARBA" id="ARBA00023163"/>
    </source>
</evidence>
<dbReference type="EMBL" id="PZPP01000014">
    <property type="protein sequence ID" value="PTM34665.1"/>
    <property type="molecule type" value="Genomic_DNA"/>
</dbReference>
<evidence type="ECO:0000259" key="4">
    <source>
        <dbReference type="PROSITE" id="PS51118"/>
    </source>
</evidence>
<dbReference type="AlphaFoldDB" id="A0A2T4XXL7"/>
<sequence length="132" mass="14853">MTESVVLKKELPPYNVFDERCPTRDVLARIADKWALLILARLENGPMRFNKLQRDIQRITKKVLTQALRKLERDGLVSREVFATVPVTVEYSLTPLGQALTETVTVLAHWVESNMDAIVAAQSAYDAANAQT</sequence>
<dbReference type="OrthoDB" id="9807069at2"/>
<dbReference type="GO" id="GO:0006355">
    <property type="term" value="P:regulation of DNA-templated transcription"/>
    <property type="evidence" value="ECO:0007669"/>
    <property type="project" value="UniProtKB-ARBA"/>
</dbReference>
<dbReference type="PANTHER" id="PTHR33204">
    <property type="entry name" value="TRANSCRIPTIONAL REGULATOR, MARR FAMILY"/>
    <property type="match status" value="1"/>
</dbReference>
<evidence type="ECO:0000256" key="2">
    <source>
        <dbReference type="ARBA" id="ARBA00023125"/>
    </source>
</evidence>
<dbReference type="SUPFAM" id="SSF46785">
    <property type="entry name" value="Winged helix' DNA-binding domain"/>
    <property type="match status" value="1"/>
</dbReference>
<organism evidence="5 6">
    <name type="scientific">Enterobacter cloacae</name>
    <dbReference type="NCBI Taxonomy" id="550"/>
    <lineage>
        <taxon>Bacteria</taxon>
        <taxon>Pseudomonadati</taxon>
        <taxon>Pseudomonadota</taxon>
        <taxon>Gammaproteobacteria</taxon>
        <taxon>Enterobacterales</taxon>
        <taxon>Enterobacteriaceae</taxon>
        <taxon>Enterobacter</taxon>
        <taxon>Enterobacter cloacae complex</taxon>
    </lineage>
</organism>
<proteinExistence type="predicted"/>
<dbReference type="GO" id="GO:0003677">
    <property type="term" value="F:DNA binding"/>
    <property type="evidence" value="ECO:0007669"/>
    <property type="project" value="UniProtKB-KW"/>
</dbReference>
<keyword evidence="3" id="KW-0804">Transcription</keyword>
<dbReference type="PROSITE" id="PS51118">
    <property type="entry name" value="HTH_HXLR"/>
    <property type="match status" value="1"/>
</dbReference>
<evidence type="ECO:0000256" key="1">
    <source>
        <dbReference type="ARBA" id="ARBA00023015"/>
    </source>
</evidence>
<feature type="domain" description="HTH hxlR-type" evidence="4">
    <location>
        <begin position="21"/>
        <end position="119"/>
    </location>
</feature>
<dbReference type="InterPro" id="IPR011991">
    <property type="entry name" value="ArsR-like_HTH"/>
</dbReference>
<gene>
    <name evidence="5" type="ORF">DA103_12565</name>
</gene>
<keyword evidence="2" id="KW-0238">DNA-binding</keyword>
<dbReference type="Pfam" id="PF01638">
    <property type="entry name" value="HxlR"/>
    <property type="match status" value="1"/>
</dbReference>